<evidence type="ECO:0000313" key="3">
    <source>
        <dbReference type="Proteomes" id="UP000186074"/>
    </source>
</evidence>
<dbReference type="Proteomes" id="UP000186074">
    <property type="component" value="Chromosome"/>
</dbReference>
<keyword evidence="1" id="KW-0472">Membrane</keyword>
<proteinExistence type="predicted"/>
<evidence type="ECO:0000313" key="2">
    <source>
        <dbReference type="EMBL" id="APW65474.1"/>
    </source>
</evidence>
<organism evidence="2 3">
    <name type="scientific">Poseidonibacter parvus</name>
    <dbReference type="NCBI Taxonomy" id="1850254"/>
    <lineage>
        <taxon>Bacteria</taxon>
        <taxon>Pseudomonadati</taxon>
        <taxon>Campylobacterota</taxon>
        <taxon>Epsilonproteobacteria</taxon>
        <taxon>Campylobacterales</taxon>
        <taxon>Arcobacteraceae</taxon>
        <taxon>Poseidonibacter</taxon>
    </lineage>
</organism>
<gene>
    <name evidence="2" type="ORF">LPB137_06245</name>
</gene>
<name>A0A1P8KLN1_9BACT</name>
<dbReference type="AlphaFoldDB" id="A0A1P8KLN1"/>
<reference evidence="2 3" key="1">
    <citation type="submission" date="2017-01" db="EMBL/GenBank/DDBJ databases">
        <title>Genome sequencing of Arcobacter sp. LPB0137.</title>
        <authorList>
            <person name="Lee G.-W."/>
            <person name="Yi H."/>
        </authorList>
    </citation>
    <scope>NUCLEOTIDE SEQUENCE [LARGE SCALE GENOMIC DNA]</scope>
    <source>
        <strain evidence="2 3">LPB0137</strain>
    </source>
</reference>
<keyword evidence="3" id="KW-1185">Reference proteome</keyword>
<protein>
    <submittedName>
        <fullName evidence="2">Uncharacterized protein</fullName>
    </submittedName>
</protein>
<keyword evidence="1" id="KW-0812">Transmembrane</keyword>
<evidence type="ECO:0000256" key="1">
    <source>
        <dbReference type="SAM" id="Phobius"/>
    </source>
</evidence>
<dbReference type="EMBL" id="CP019070">
    <property type="protein sequence ID" value="APW65474.1"/>
    <property type="molecule type" value="Genomic_DNA"/>
</dbReference>
<feature type="transmembrane region" description="Helical" evidence="1">
    <location>
        <begin position="12"/>
        <end position="38"/>
    </location>
</feature>
<dbReference type="KEGG" id="alp:LPB137_06245"/>
<keyword evidence="1" id="KW-1133">Transmembrane helix</keyword>
<dbReference type="STRING" id="1850254.LPB137_06245"/>
<accession>A0A1P8KLN1</accession>
<sequence length="65" mass="7832">MLFNQGFLGTAAPFYIDFVTIYFAVFPLLMAFTIYLAVKRKYKEHFISQAFLLAISYYYYYYNCF</sequence>